<feature type="compositionally biased region" description="Basic and acidic residues" evidence="1">
    <location>
        <begin position="183"/>
        <end position="194"/>
    </location>
</feature>
<dbReference type="GO" id="GO:0071111">
    <property type="term" value="F:cyclic-guanylate-specific phosphodiesterase activity"/>
    <property type="evidence" value="ECO:0007669"/>
    <property type="project" value="InterPro"/>
</dbReference>
<evidence type="ECO:0000256" key="2">
    <source>
        <dbReference type="SAM" id="Phobius"/>
    </source>
</evidence>
<reference evidence="4 5" key="1">
    <citation type="submission" date="2019-07" db="EMBL/GenBank/DDBJ databases">
        <title>Genomic Encyclopedia of Archaeal and Bacterial Type Strains, Phase II (KMG-II): from individual species to whole genera.</title>
        <authorList>
            <person name="Goeker M."/>
        </authorList>
    </citation>
    <scope>NUCLEOTIDE SEQUENCE [LARGE SCALE GENOMIC DNA]</scope>
    <source>
        <strain evidence="4 5">ATCC BAA-252</strain>
    </source>
</reference>
<dbReference type="PANTHER" id="PTHR33121:SF79">
    <property type="entry name" value="CYCLIC DI-GMP PHOSPHODIESTERASE PDED-RELATED"/>
    <property type="match status" value="1"/>
</dbReference>
<feature type="compositionally biased region" description="Pro residues" evidence="1">
    <location>
        <begin position="152"/>
        <end position="164"/>
    </location>
</feature>
<dbReference type="EMBL" id="VLLF01000004">
    <property type="protein sequence ID" value="TWI87577.1"/>
    <property type="molecule type" value="Genomic_DNA"/>
</dbReference>
<feature type="region of interest" description="Disordered" evidence="1">
    <location>
        <begin position="126"/>
        <end position="246"/>
    </location>
</feature>
<keyword evidence="5" id="KW-1185">Reference proteome</keyword>
<feature type="domain" description="EAL" evidence="3">
    <location>
        <begin position="274"/>
        <end position="527"/>
    </location>
</feature>
<gene>
    <name evidence="4" type="ORF">JM93_02144</name>
</gene>
<dbReference type="RefSeq" id="WP_145343029.1">
    <property type="nucleotide sequence ID" value="NZ_SMLY01000071.1"/>
</dbReference>
<dbReference type="InterPro" id="IPR035919">
    <property type="entry name" value="EAL_sf"/>
</dbReference>
<organism evidence="4 5">
    <name type="scientific">Roseibium hamelinense</name>
    <dbReference type="NCBI Taxonomy" id="150831"/>
    <lineage>
        <taxon>Bacteria</taxon>
        <taxon>Pseudomonadati</taxon>
        <taxon>Pseudomonadota</taxon>
        <taxon>Alphaproteobacteria</taxon>
        <taxon>Hyphomicrobiales</taxon>
        <taxon>Stappiaceae</taxon>
        <taxon>Roseibium</taxon>
    </lineage>
</organism>
<name>A0A562T1L5_9HYPH</name>
<comment type="caution">
    <text evidence="4">The sequence shown here is derived from an EMBL/GenBank/DDBJ whole genome shotgun (WGS) entry which is preliminary data.</text>
</comment>
<keyword evidence="2" id="KW-1133">Transmembrane helix</keyword>
<keyword evidence="2" id="KW-0472">Membrane</keyword>
<dbReference type="Gene3D" id="1.20.5.340">
    <property type="match status" value="1"/>
</dbReference>
<evidence type="ECO:0000313" key="4">
    <source>
        <dbReference type="EMBL" id="TWI87577.1"/>
    </source>
</evidence>
<evidence type="ECO:0000256" key="1">
    <source>
        <dbReference type="SAM" id="MobiDB-lite"/>
    </source>
</evidence>
<dbReference type="InterPro" id="IPR050706">
    <property type="entry name" value="Cyclic-di-GMP_PDE-like"/>
</dbReference>
<evidence type="ECO:0000313" key="5">
    <source>
        <dbReference type="Proteomes" id="UP000320593"/>
    </source>
</evidence>
<dbReference type="CDD" id="cd01948">
    <property type="entry name" value="EAL"/>
    <property type="match status" value="1"/>
</dbReference>
<protein>
    <submittedName>
        <fullName evidence="4">Cyclic-di-GMP phosphodiesterase TipF (Flagellum assembly factor)</fullName>
    </submittedName>
</protein>
<accession>A0A562T1L5</accession>
<feature type="compositionally biased region" description="Basic and acidic residues" evidence="1">
    <location>
        <begin position="206"/>
        <end position="221"/>
    </location>
</feature>
<dbReference type="InterPro" id="IPR001633">
    <property type="entry name" value="EAL_dom"/>
</dbReference>
<dbReference type="Proteomes" id="UP000320593">
    <property type="component" value="Unassembled WGS sequence"/>
</dbReference>
<dbReference type="Gene3D" id="3.20.20.450">
    <property type="entry name" value="EAL domain"/>
    <property type="match status" value="1"/>
</dbReference>
<evidence type="ECO:0000259" key="3">
    <source>
        <dbReference type="PROSITE" id="PS50883"/>
    </source>
</evidence>
<dbReference type="PROSITE" id="PS50883">
    <property type="entry name" value="EAL"/>
    <property type="match status" value="1"/>
</dbReference>
<dbReference type="SUPFAM" id="SSF141868">
    <property type="entry name" value="EAL domain-like"/>
    <property type="match status" value="1"/>
</dbReference>
<dbReference type="OrthoDB" id="7178689at2"/>
<proteinExistence type="predicted"/>
<dbReference type="Pfam" id="PF00563">
    <property type="entry name" value="EAL"/>
    <property type="match status" value="1"/>
</dbReference>
<dbReference type="PANTHER" id="PTHR33121">
    <property type="entry name" value="CYCLIC DI-GMP PHOSPHODIESTERASE PDEF"/>
    <property type="match status" value="1"/>
</dbReference>
<feature type="transmembrane region" description="Helical" evidence="2">
    <location>
        <begin position="7"/>
        <end position="29"/>
    </location>
</feature>
<dbReference type="SMART" id="SM00052">
    <property type="entry name" value="EAL"/>
    <property type="match status" value="1"/>
</dbReference>
<feature type="compositionally biased region" description="Polar residues" evidence="1">
    <location>
        <begin position="140"/>
        <end position="151"/>
    </location>
</feature>
<dbReference type="AlphaFoldDB" id="A0A562T1L5"/>
<sequence>MGRTATIFIMICMGVIALSAAAVLIFQFGRPFGEAVSLGLALMCTMILSHVLLTRAQDRSSVSEAVDRLEDRMADLDEDLENLEGRLTGVEHNIPRRTRLEIDPLFAEVEVLGTLVKQMAEAMSDLETRVEEQEALPPQAHQSLPHYQSQQPAPPSPRGLPHPHYPAQSEQHTYPHSQPADGRYSRYEPPETRPHPQAAQQAQYAAHEELHTRNEPTRRAPEPVVSPPYERNSAPEHARAAPPVRVPEPLDDSDFPMEHTIAEVPPAVEEPQPDPAMRELIRSALNANRVELHLQPIVTLPQRQVKYYEAFTKLRDADGAMISAATFMPEAVRSGLAPRIDNLLLFRSVQVMRRLTSRNRKAALFCNISSLSLVDETFFPGFLEFVNANRNFSETLVFEFTQSDVAAMGAVEMESVDALSELGFYFSVDQVDNLKMDFKALAQRGFKYAKLHADYLIGRRAVHHGHIHPADFGDLLHRYGMELVTDHVETENQVLELLDFDIKLAQGNLFSPPRPVRAEVLQGTPAPAPKTRAAGTA</sequence>
<keyword evidence="2" id="KW-0812">Transmembrane</keyword>